<dbReference type="Proteomes" id="UP001139311">
    <property type="component" value="Unassembled WGS sequence"/>
</dbReference>
<dbReference type="RefSeq" id="WP_226610149.1">
    <property type="nucleotide sequence ID" value="NZ_JAJAQI010000026.1"/>
</dbReference>
<name>A0A9X1IEQ9_9PROT</name>
<evidence type="ECO:0000256" key="1">
    <source>
        <dbReference type="SAM" id="MobiDB-lite"/>
    </source>
</evidence>
<keyword evidence="4" id="KW-1185">Reference proteome</keyword>
<proteinExistence type="predicted"/>
<feature type="compositionally biased region" description="Low complexity" evidence="1">
    <location>
        <begin position="104"/>
        <end position="113"/>
    </location>
</feature>
<keyword evidence="2" id="KW-0732">Signal</keyword>
<evidence type="ECO:0000256" key="2">
    <source>
        <dbReference type="SAM" id="SignalP"/>
    </source>
</evidence>
<dbReference type="EMBL" id="JAJAQI010000026">
    <property type="protein sequence ID" value="MCB4823431.1"/>
    <property type="molecule type" value="Genomic_DNA"/>
</dbReference>
<comment type="caution">
    <text evidence="3">The sequence shown here is derived from an EMBL/GenBank/DDBJ whole genome shotgun (WGS) entry which is preliminary data.</text>
</comment>
<sequence length="113" mass="11141">MGRSPGAAGLAARALLALALLLAPFGAWQAAPAATMPVCSADGGVRQVPDPLAPDLPAHAHCEACLAAPPALPAPPVLLRAPFAPGQARLAKAARHPAPPALPPEQARAPPAA</sequence>
<evidence type="ECO:0000313" key="3">
    <source>
        <dbReference type="EMBL" id="MCB4823431.1"/>
    </source>
</evidence>
<evidence type="ECO:0008006" key="5">
    <source>
        <dbReference type="Google" id="ProtNLM"/>
    </source>
</evidence>
<protein>
    <recommendedName>
        <fullName evidence="5">DUF2946 domain-containing protein</fullName>
    </recommendedName>
</protein>
<organism evidence="3 4">
    <name type="scientific">Roseicella aerolata</name>
    <dbReference type="NCBI Taxonomy" id="2883479"/>
    <lineage>
        <taxon>Bacteria</taxon>
        <taxon>Pseudomonadati</taxon>
        <taxon>Pseudomonadota</taxon>
        <taxon>Alphaproteobacteria</taxon>
        <taxon>Acetobacterales</taxon>
        <taxon>Roseomonadaceae</taxon>
        <taxon>Roseicella</taxon>
    </lineage>
</organism>
<accession>A0A9X1IEQ9</accession>
<feature type="chain" id="PRO_5040865150" description="DUF2946 domain-containing protein" evidence="2">
    <location>
        <begin position="31"/>
        <end position="113"/>
    </location>
</feature>
<dbReference type="AlphaFoldDB" id="A0A9X1IEQ9"/>
<evidence type="ECO:0000313" key="4">
    <source>
        <dbReference type="Proteomes" id="UP001139311"/>
    </source>
</evidence>
<reference evidence="3" key="1">
    <citation type="submission" date="2021-10" db="EMBL/GenBank/DDBJ databases">
        <title>Roseicella aerolatum sp. nov., isolated from aerosols of e-waste dismantling site.</title>
        <authorList>
            <person name="Qin T."/>
        </authorList>
    </citation>
    <scope>NUCLEOTIDE SEQUENCE</scope>
    <source>
        <strain evidence="3">GB24</strain>
    </source>
</reference>
<feature type="signal peptide" evidence="2">
    <location>
        <begin position="1"/>
        <end position="30"/>
    </location>
</feature>
<gene>
    <name evidence="3" type="ORF">LHA35_17000</name>
</gene>
<feature type="region of interest" description="Disordered" evidence="1">
    <location>
        <begin position="89"/>
        <end position="113"/>
    </location>
</feature>